<name>A0A0H4WU44_9BACT</name>
<dbReference type="STRING" id="1297742.A176_003888"/>
<keyword evidence="3" id="KW-0560">Oxidoreductase</keyword>
<dbReference type="PRINTS" id="PR00420">
    <property type="entry name" value="RNGMNOXGNASE"/>
</dbReference>
<evidence type="ECO:0000259" key="2">
    <source>
        <dbReference type="Pfam" id="PF17885"/>
    </source>
</evidence>
<feature type="region of interest" description="Disordered" evidence="1">
    <location>
        <begin position="418"/>
        <end position="440"/>
    </location>
</feature>
<dbReference type="KEGG" id="mym:A176_003888"/>
<dbReference type="Gene3D" id="3.50.50.60">
    <property type="entry name" value="FAD/NAD(P)-binding domain"/>
    <property type="match status" value="2"/>
</dbReference>
<reference evidence="3 4" key="1">
    <citation type="journal article" date="2016" name="PLoS ONE">
        <title>Complete Genome Sequence and Comparative Genomics of a Novel Myxobacterium Myxococcus hansupus.</title>
        <authorList>
            <person name="Sharma G."/>
            <person name="Narwani T."/>
            <person name="Subramanian S."/>
        </authorList>
    </citation>
    <scope>NUCLEOTIDE SEQUENCE [LARGE SCALE GENOMIC DNA]</scope>
    <source>
        <strain evidence="4">mixupus</strain>
    </source>
</reference>
<dbReference type="Proteomes" id="UP000009026">
    <property type="component" value="Chromosome"/>
</dbReference>
<dbReference type="eggNOG" id="COG0654">
    <property type="taxonomic scope" value="Bacteria"/>
</dbReference>
<keyword evidence="3" id="KW-0503">Monooxygenase</keyword>
<dbReference type="Gene3D" id="3.30.9.40">
    <property type="match status" value="1"/>
</dbReference>
<dbReference type="Pfam" id="PF17885">
    <property type="entry name" value="Smoa_sbd"/>
    <property type="match status" value="1"/>
</dbReference>
<dbReference type="OrthoDB" id="8801399at2"/>
<accession>A0A0H4WU44</accession>
<dbReference type="InterPro" id="IPR036188">
    <property type="entry name" value="FAD/NAD-bd_sf"/>
</dbReference>
<evidence type="ECO:0000313" key="4">
    <source>
        <dbReference type="Proteomes" id="UP000009026"/>
    </source>
</evidence>
<gene>
    <name evidence="3" type="ORF">A176_003888</name>
</gene>
<dbReference type="PATRIC" id="fig|1297742.4.peg.3929"/>
<dbReference type="EMBL" id="CP012109">
    <property type="protein sequence ID" value="AKQ66976.1"/>
    <property type="molecule type" value="Genomic_DNA"/>
</dbReference>
<evidence type="ECO:0000256" key="1">
    <source>
        <dbReference type="SAM" id="MobiDB-lite"/>
    </source>
</evidence>
<dbReference type="RefSeq" id="WP_002640687.1">
    <property type="nucleotide sequence ID" value="NZ_CP012109.1"/>
</dbReference>
<sequence>MERIAIVGAGTAGLHLGLKLLSHGVPVTIYTEQEPSRLRGSRLLNTVAHHAPTRMRERVLGVDHWSGPNADMHYIGIHVNGGPHPFSLRGRVDSPSIFVDYRQYQPRLAEDFVARGGRLEVLPVDLDVLERLSGQHALVVVATGKNGLTRLFPRVPELSPHTQPPRMLFAALLKGLRMQEPIGMNANLIPGQGEIFESQVVTEGGRVPSVLIEALPGSELSRLSTQRYDEDPRAFEALLMDMLRRFAPTTYERVDPANFGVRGPLDYLQGSFTPVVRRGWAQLASGRFALAVGDTHVTNDPVAGQGANAGSASAFALAENIVTALAEQRPFDEAFCREAEASSWAATAPATHWTNALLQPPPPHVIELLAAGSKDVRVADAIATAFVTPELILSACACPESTAAFIARYRPAAREAAPPVSPLAWHPPPEETPVHVSLTR</sequence>
<proteinExistence type="predicted"/>
<dbReference type="AlphaFoldDB" id="A0A0H4WU44"/>
<evidence type="ECO:0000313" key="3">
    <source>
        <dbReference type="EMBL" id="AKQ66976.1"/>
    </source>
</evidence>
<protein>
    <submittedName>
        <fullName evidence="3">Putative monooxygenase</fullName>
    </submittedName>
</protein>
<feature type="domain" description="Styrene monooxygenase StyA putative substrate binding" evidence="2">
    <location>
        <begin position="144"/>
        <end position="253"/>
    </location>
</feature>
<organism evidence="3 4">
    <name type="scientific">Pseudomyxococcus hansupus</name>
    <dbReference type="NCBI Taxonomy" id="1297742"/>
    <lineage>
        <taxon>Bacteria</taxon>
        <taxon>Pseudomonadati</taxon>
        <taxon>Myxococcota</taxon>
        <taxon>Myxococcia</taxon>
        <taxon>Myxococcales</taxon>
        <taxon>Cystobacterineae</taxon>
        <taxon>Myxococcaceae</taxon>
        <taxon>Pseudomyxococcus</taxon>
    </lineage>
</organism>
<dbReference type="GO" id="GO:0004497">
    <property type="term" value="F:monooxygenase activity"/>
    <property type="evidence" value="ECO:0007669"/>
    <property type="project" value="UniProtKB-KW"/>
</dbReference>
<keyword evidence="4" id="KW-1185">Reference proteome</keyword>
<dbReference type="SUPFAM" id="SSF51905">
    <property type="entry name" value="FAD/NAD(P)-binding domain"/>
    <property type="match status" value="1"/>
</dbReference>
<dbReference type="InterPro" id="IPR041654">
    <property type="entry name" value="StyA_sbd"/>
</dbReference>